<accession>A0A6I4W828</accession>
<evidence type="ECO:0000313" key="1">
    <source>
        <dbReference type="EMBL" id="MXQ66869.1"/>
    </source>
</evidence>
<dbReference type="Proteomes" id="UP000431901">
    <property type="component" value="Unassembled WGS sequence"/>
</dbReference>
<gene>
    <name evidence="1" type="ORF">GQ466_22895</name>
</gene>
<keyword evidence="2" id="KW-1185">Reference proteome</keyword>
<reference evidence="1 2" key="1">
    <citation type="submission" date="2019-12" db="EMBL/GenBank/DDBJ databases">
        <title>Nocardia macrotermitis sp. nov. and Nocardia aurantia sp. nov., isolated from the gut of the fungus growing-termite Macrotermes natalensis.</title>
        <authorList>
            <person name="Christine B."/>
            <person name="Rene B."/>
        </authorList>
    </citation>
    <scope>NUCLEOTIDE SEQUENCE [LARGE SCALE GENOMIC DNA]</scope>
    <source>
        <strain evidence="1 2">DSM 102126</strain>
    </source>
</reference>
<dbReference type="RefSeq" id="WP_161105057.1">
    <property type="nucleotide sequence ID" value="NZ_JBHLYI010000003.1"/>
</dbReference>
<dbReference type="OrthoDB" id="3805675at2"/>
<proteinExistence type="predicted"/>
<name>A0A6I4W828_9ACTN</name>
<comment type="caution">
    <text evidence="1">The sequence shown here is derived from an EMBL/GenBank/DDBJ whole genome shotgun (WGS) entry which is preliminary data.</text>
</comment>
<organism evidence="1 2">
    <name type="scientific">Actinomadura rayongensis</name>
    <dbReference type="NCBI Taxonomy" id="1429076"/>
    <lineage>
        <taxon>Bacteria</taxon>
        <taxon>Bacillati</taxon>
        <taxon>Actinomycetota</taxon>
        <taxon>Actinomycetes</taxon>
        <taxon>Streptosporangiales</taxon>
        <taxon>Thermomonosporaceae</taxon>
        <taxon>Actinomadura</taxon>
    </lineage>
</organism>
<evidence type="ECO:0000313" key="2">
    <source>
        <dbReference type="Proteomes" id="UP000431901"/>
    </source>
</evidence>
<dbReference type="EMBL" id="WUTW01000005">
    <property type="protein sequence ID" value="MXQ66869.1"/>
    <property type="molecule type" value="Genomic_DNA"/>
</dbReference>
<protein>
    <submittedName>
        <fullName evidence="1">Uncharacterized protein</fullName>
    </submittedName>
</protein>
<dbReference type="AlphaFoldDB" id="A0A6I4W828"/>
<sequence>MEFSVAHVVAELKSLSRGFGVDDAAAPARIGGALRHIAGVTEEDGPAEQVAKVRIRLLDLLDGLPPSMAATARVTLGLDGPSDDRVGVRIGHLAAELHCDSRTVRRRADAAFQRIAEEALATAGGPGPRRKEMPWHVGRLKVLVLLERSTVEVIEERHIVSHRDGLTEIEHSHTVVAPSHDRPSPDLGITVLRGGVLESKERLSTSRIGFRVRLPQPLARGKGHDISVRLTAAVPLAPFYVCTPRYACRRFDLTVRFGSTMPLPEQVRLISDELPLEVGDSSLPRKPVTVDAAREASASFTGLEANRSYGLSWDPSAPGD</sequence>